<evidence type="ECO:0000313" key="2">
    <source>
        <dbReference type="EnsemblPlants" id="Kaladp0024s0126.1.v1.1"/>
    </source>
</evidence>
<dbReference type="AlphaFoldDB" id="A0A7N0T5X6"/>
<accession>A0A7N0T5X6</accession>
<name>A0A7N0T5X6_KALFE</name>
<evidence type="ECO:0000256" key="1">
    <source>
        <dbReference type="SAM" id="MobiDB-lite"/>
    </source>
</evidence>
<proteinExistence type="predicted"/>
<organism evidence="2 3">
    <name type="scientific">Kalanchoe fedtschenkoi</name>
    <name type="common">Lavender scallops</name>
    <name type="synonym">South American air plant</name>
    <dbReference type="NCBI Taxonomy" id="63787"/>
    <lineage>
        <taxon>Eukaryota</taxon>
        <taxon>Viridiplantae</taxon>
        <taxon>Streptophyta</taxon>
        <taxon>Embryophyta</taxon>
        <taxon>Tracheophyta</taxon>
        <taxon>Spermatophyta</taxon>
        <taxon>Magnoliopsida</taxon>
        <taxon>eudicotyledons</taxon>
        <taxon>Gunneridae</taxon>
        <taxon>Pentapetalae</taxon>
        <taxon>Saxifragales</taxon>
        <taxon>Crassulaceae</taxon>
        <taxon>Kalanchoe</taxon>
    </lineage>
</organism>
<evidence type="ECO:0000313" key="3">
    <source>
        <dbReference type="Proteomes" id="UP000594263"/>
    </source>
</evidence>
<keyword evidence="3" id="KW-1185">Reference proteome</keyword>
<dbReference type="Proteomes" id="UP000594263">
    <property type="component" value="Unplaced"/>
</dbReference>
<protein>
    <submittedName>
        <fullName evidence="2">Uncharacterized protein</fullName>
    </submittedName>
</protein>
<dbReference type="EnsemblPlants" id="Kaladp0024s0126.1.v1.1">
    <property type="protein sequence ID" value="Kaladp0024s0126.1.v1.1"/>
    <property type="gene ID" value="Kaladp0024s0126.v1.1"/>
</dbReference>
<sequence>MREEEDDKAAAELEMEGLREEFRGRSDQDLEGNIRRLRGHVGTLALSDGGEKLKRSIKRIEAEIEWRKRHKEAYVCEKPLQSNAFSAASIDQEIPLSNGKTHSRFFSNFWSKLELSDGRKTKSCNQPKRKPNGLSISQEEPTSRDMPFQCPTSLASSKSDRTPVNTNRMRDISALSQSQRSLPARLMKKAEAPPSINLFQAREKQGNTVVCLDDDDEDADNLREDDNSSSAEEDILFDDMPHQLRNLKECFRGSKISYPSRYVILYISNVLT</sequence>
<dbReference type="Gramene" id="Kaladp0024s0126.1.v1.1">
    <property type="protein sequence ID" value="Kaladp0024s0126.1.v1.1"/>
    <property type="gene ID" value="Kaladp0024s0126.v1.1"/>
</dbReference>
<reference evidence="2" key="1">
    <citation type="submission" date="2021-01" db="UniProtKB">
        <authorList>
            <consortium name="EnsemblPlants"/>
        </authorList>
    </citation>
    <scope>IDENTIFICATION</scope>
</reference>
<feature type="region of interest" description="Disordered" evidence="1">
    <location>
        <begin position="119"/>
        <end position="185"/>
    </location>
</feature>
<feature type="compositionally biased region" description="Polar residues" evidence="1">
    <location>
        <begin position="150"/>
        <end position="167"/>
    </location>
</feature>